<dbReference type="EMBL" id="BMLK01000008">
    <property type="protein sequence ID" value="GGN49500.1"/>
    <property type="molecule type" value="Genomic_DNA"/>
</dbReference>
<protein>
    <recommendedName>
        <fullName evidence="2">Chromosomal replication initiator DnaA C-terminal domain-containing protein</fullName>
    </recommendedName>
</protein>
<dbReference type="SMART" id="SM00760">
    <property type="entry name" value="Bac_DnaA_C"/>
    <property type="match status" value="1"/>
</dbReference>
<dbReference type="Pfam" id="PF08299">
    <property type="entry name" value="Bac_DnaA_C"/>
    <property type="match status" value="1"/>
</dbReference>
<evidence type="ECO:0000313" key="3">
    <source>
        <dbReference type="EMBL" id="GGN49500.1"/>
    </source>
</evidence>
<dbReference type="Proteomes" id="UP000605099">
    <property type="component" value="Unassembled WGS sequence"/>
</dbReference>
<dbReference type="InterPro" id="IPR013159">
    <property type="entry name" value="DnaA_C"/>
</dbReference>
<gene>
    <name evidence="3" type="ORF">GCM10011349_20180</name>
</gene>
<name>A0ABQ2JK48_9SPHN</name>
<proteinExistence type="predicted"/>
<organism evidence="3 4">
    <name type="scientific">Novosphingobium indicum</name>
    <dbReference type="NCBI Taxonomy" id="462949"/>
    <lineage>
        <taxon>Bacteria</taxon>
        <taxon>Pseudomonadati</taxon>
        <taxon>Pseudomonadota</taxon>
        <taxon>Alphaproteobacteria</taxon>
        <taxon>Sphingomonadales</taxon>
        <taxon>Sphingomonadaceae</taxon>
        <taxon>Novosphingobium</taxon>
    </lineage>
</organism>
<dbReference type="InterPro" id="IPR010921">
    <property type="entry name" value="Trp_repressor/repl_initiator"/>
</dbReference>
<keyword evidence="4" id="KW-1185">Reference proteome</keyword>
<evidence type="ECO:0000256" key="1">
    <source>
        <dbReference type="SAM" id="MobiDB-lite"/>
    </source>
</evidence>
<feature type="domain" description="Chromosomal replication initiator DnaA C-terminal" evidence="2">
    <location>
        <begin position="79"/>
        <end position="147"/>
    </location>
</feature>
<dbReference type="SUPFAM" id="SSF48295">
    <property type="entry name" value="TrpR-like"/>
    <property type="match status" value="1"/>
</dbReference>
<evidence type="ECO:0000313" key="4">
    <source>
        <dbReference type="Proteomes" id="UP000605099"/>
    </source>
</evidence>
<reference evidence="4" key="1">
    <citation type="journal article" date="2019" name="Int. J. Syst. Evol. Microbiol.">
        <title>The Global Catalogue of Microorganisms (GCM) 10K type strain sequencing project: providing services to taxonomists for standard genome sequencing and annotation.</title>
        <authorList>
            <consortium name="The Broad Institute Genomics Platform"/>
            <consortium name="The Broad Institute Genome Sequencing Center for Infectious Disease"/>
            <person name="Wu L."/>
            <person name="Ma J."/>
        </authorList>
    </citation>
    <scope>NUCLEOTIDE SEQUENCE [LARGE SCALE GENOMIC DNA]</scope>
    <source>
        <strain evidence="4">CGMCC 1.6784</strain>
    </source>
</reference>
<accession>A0ABQ2JK48</accession>
<comment type="caution">
    <text evidence="3">The sequence shown here is derived from an EMBL/GenBank/DDBJ whole genome shotgun (WGS) entry which is preliminary data.</text>
</comment>
<dbReference type="Gene3D" id="1.10.1750.10">
    <property type="match status" value="1"/>
</dbReference>
<dbReference type="CDD" id="cd06571">
    <property type="entry name" value="Bac_DnaA_C"/>
    <property type="match status" value="1"/>
</dbReference>
<feature type="region of interest" description="Disordered" evidence="1">
    <location>
        <begin position="199"/>
        <end position="229"/>
    </location>
</feature>
<evidence type="ECO:0000259" key="2">
    <source>
        <dbReference type="SMART" id="SM00760"/>
    </source>
</evidence>
<dbReference type="RefSeq" id="WP_188819555.1">
    <property type="nucleotide sequence ID" value="NZ_BMLK01000008.1"/>
</dbReference>
<sequence length="243" mass="26900">MKICDICRRPIKAETKGGLCVTHHNEARTVNRLLNEARIVTMLSAGLPVAQVARELGLSDYTVRRCAENNMPPRVRTRRMADILAAAAYHANVTVADIKGPSRKRPIVMIRHAVCLIGAECYHSQPQIARAVCRKDHTTVLSSIRRARDLEASRPDYADFLDAVRTKPIEEAPTETTPPETVPNERKLLVCRPIAPPAISYKPSIKPRNDFSSQGEEQDDSHRFHADIGKGSQTLLAALRAAA</sequence>